<organism evidence="4 5">
    <name type="scientific">Roseisalinus antarcticus</name>
    <dbReference type="NCBI Taxonomy" id="254357"/>
    <lineage>
        <taxon>Bacteria</taxon>
        <taxon>Pseudomonadati</taxon>
        <taxon>Pseudomonadota</taxon>
        <taxon>Alphaproteobacteria</taxon>
        <taxon>Rhodobacterales</taxon>
        <taxon>Roseobacteraceae</taxon>
        <taxon>Roseisalinus</taxon>
    </lineage>
</organism>
<keyword evidence="5" id="KW-1185">Reference proteome</keyword>
<dbReference type="PANTHER" id="PTHR43465">
    <property type="entry name" value="DUF1680 DOMAIN PROTEIN (AFU_ORTHOLOGUE AFUA_1G08910)"/>
    <property type="match status" value="1"/>
</dbReference>
<dbReference type="GO" id="GO:0102478">
    <property type="term" value="F:beta-L-arabinofuranosidase activity"/>
    <property type="evidence" value="ECO:0007669"/>
    <property type="project" value="UniProtKB-EC"/>
</dbReference>
<feature type="domain" description="Non-reducing end beta-L-arabinofuranosidase-like GH127 catalytic" evidence="1">
    <location>
        <begin position="26"/>
        <end position="426"/>
    </location>
</feature>
<evidence type="ECO:0000259" key="1">
    <source>
        <dbReference type="Pfam" id="PF07944"/>
    </source>
</evidence>
<gene>
    <name evidence="4" type="primary">hypBA1</name>
    <name evidence="4" type="ORF">ROA7023_04279</name>
</gene>
<protein>
    <submittedName>
        <fullName evidence="4">Non-reducing end beta-L-arabinofuranosidase</fullName>
        <ecNumber evidence="4">3.2.1.185</ecNumber>
    </submittedName>
</protein>
<evidence type="ECO:0000259" key="2">
    <source>
        <dbReference type="Pfam" id="PF20736"/>
    </source>
</evidence>
<dbReference type="AlphaFoldDB" id="A0A1Y5TYH8"/>
<evidence type="ECO:0000259" key="3">
    <source>
        <dbReference type="Pfam" id="PF20737"/>
    </source>
</evidence>
<keyword evidence="4" id="KW-0326">Glycosidase</keyword>
<reference evidence="4 5" key="1">
    <citation type="submission" date="2017-03" db="EMBL/GenBank/DDBJ databases">
        <authorList>
            <person name="Afonso C.L."/>
            <person name="Miller P.J."/>
            <person name="Scott M.A."/>
            <person name="Spackman E."/>
            <person name="Goraichik I."/>
            <person name="Dimitrov K.M."/>
            <person name="Suarez D.L."/>
            <person name="Swayne D.E."/>
        </authorList>
    </citation>
    <scope>NUCLEOTIDE SEQUENCE [LARGE SCALE GENOMIC DNA]</scope>
    <source>
        <strain evidence="4 5">CECT 7023</strain>
    </source>
</reference>
<keyword evidence="4" id="KW-0378">Hydrolase</keyword>
<feature type="domain" description="Non-reducing end beta-L-arabinofuranosidase-like GH127 C-terminal" evidence="3">
    <location>
        <begin position="534"/>
        <end position="643"/>
    </location>
</feature>
<dbReference type="InterPro" id="IPR012878">
    <property type="entry name" value="Beta-AFase-like_GH127_cat"/>
</dbReference>
<dbReference type="Pfam" id="PF20736">
    <property type="entry name" value="Glyco_hydro127M"/>
    <property type="match status" value="1"/>
</dbReference>
<accession>A0A1Y5TYH8</accession>
<feature type="domain" description="Non-reducing end beta-L-arabinofuranosidase-like GH127 middle" evidence="2">
    <location>
        <begin position="437"/>
        <end position="532"/>
    </location>
</feature>
<dbReference type="InterPro" id="IPR049174">
    <property type="entry name" value="Beta-AFase-like"/>
</dbReference>
<sequence length="647" mass="72099">MNELASSAAADKLQAKAAFRPPTVNQVRVEGFFGPRIDTIATSTARILFDRCVNAGMLDQIDPERPNPGQRIPFQGTNSTVTSQMFWDSDIAKSIETAAYALYRRPDPDLEAQVDAVIDAYGRLQEDSGYCNSWYLRIQPGKRWTNLRDCHELYCAGHLMEAAVAYYHATGKRKLMDIMCRYADHIDGLFGTQEGRMRGYPGHEEIELALVKLGRATGEQRYLDLAKFFIDQRGTQPHYYDQEAGARGAQLADYHFGTYEYSQSHKPVREQREVVGHAVRAAYLYAGMADVATEFGDNSLMPALEGLWDHLTQRNLYIHGGFGPSETNEGLTFDFDLPNETAYAETCAAVALVFWASRMLGRGPDVRYGDVMERALYNCALAGLSMDGTNFFYENPLESRGDHHRWDWHHCPCCPPNISRLLASVGTYAYGIAESEVAVHLYCAGSAALEVAGKKVQISQETGYPYDGQIVLKIEPEGEAEFALSLRLPGWARGHAVTVNGETVDVAEAENGYLRIWRCWSKGDRVTLHMEMPVETVHANPLVPNNQGRIALMRGPLVYCLEEVDNGAALNSLVLAADAQFESVEVDGLTGHIAATTQAQRESYLGEGLYSRKAPVRETVHIKAVPYHAWDNREGGEMLVWVRQERG</sequence>
<evidence type="ECO:0000313" key="5">
    <source>
        <dbReference type="Proteomes" id="UP000193900"/>
    </source>
</evidence>
<dbReference type="SUPFAM" id="SSF48208">
    <property type="entry name" value="Six-hairpin glycosidases"/>
    <property type="match status" value="1"/>
</dbReference>
<evidence type="ECO:0000313" key="4">
    <source>
        <dbReference type="EMBL" id="SLN76962.1"/>
    </source>
</evidence>
<dbReference type="Pfam" id="PF20737">
    <property type="entry name" value="Glyco_hydro127C"/>
    <property type="match status" value="1"/>
</dbReference>
<dbReference type="InterPro" id="IPR049046">
    <property type="entry name" value="Beta-AFase-like_GH127_middle"/>
</dbReference>
<dbReference type="EC" id="3.2.1.185" evidence="4"/>
<dbReference type="InterPro" id="IPR049049">
    <property type="entry name" value="Beta-AFase-like_GH127_C"/>
</dbReference>
<dbReference type="GO" id="GO:0005975">
    <property type="term" value="P:carbohydrate metabolic process"/>
    <property type="evidence" value="ECO:0007669"/>
    <property type="project" value="InterPro"/>
</dbReference>
<dbReference type="Pfam" id="PF07944">
    <property type="entry name" value="Beta-AFase-like_GH127_cat"/>
    <property type="match status" value="1"/>
</dbReference>
<proteinExistence type="predicted"/>
<dbReference type="PANTHER" id="PTHR43465:SF2">
    <property type="entry name" value="DUF1680 DOMAIN PROTEIN (AFU_ORTHOLOGUE AFUA_1G08910)"/>
    <property type="match status" value="1"/>
</dbReference>
<dbReference type="EMBL" id="FWFZ01000047">
    <property type="protein sequence ID" value="SLN76962.1"/>
    <property type="molecule type" value="Genomic_DNA"/>
</dbReference>
<dbReference type="OrthoDB" id="9757939at2"/>
<name>A0A1Y5TYH8_9RHOB</name>
<dbReference type="InterPro" id="IPR008928">
    <property type="entry name" value="6-hairpin_glycosidase_sf"/>
</dbReference>
<dbReference type="RefSeq" id="WP_085880980.1">
    <property type="nucleotide sequence ID" value="NZ_FWFZ01000047.1"/>
</dbReference>
<dbReference type="Proteomes" id="UP000193900">
    <property type="component" value="Unassembled WGS sequence"/>
</dbReference>